<dbReference type="GO" id="GO:0000271">
    <property type="term" value="P:polysaccharide biosynthetic process"/>
    <property type="evidence" value="ECO:0007669"/>
    <property type="project" value="TreeGrafter"/>
</dbReference>
<dbReference type="PANTHER" id="PTHR21047:SF2">
    <property type="entry name" value="THYMIDINE DIPHOSPHO-4-KETO-RHAMNOSE 3,5-EPIMERASE"/>
    <property type="match status" value="1"/>
</dbReference>
<dbReference type="AlphaFoldDB" id="A0A062V3Y9"/>
<evidence type="ECO:0000256" key="1">
    <source>
        <dbReference type="PIRSR" id="PIRSR600888-3"/>
    </source>
</evidence>
<dbReference type="Pfam" id="PF00908">
    <property type="entry name" value="dTDP_sugar_isom"/>
    <property type="match status" value="1"/>
</dbReference>
<name>A0A062V3Y9_9EURY</name>
<dbReference type="EC" id="5.1.3.13" evidence="2"/>
<proteinExistence type="predicted"/>
<dbReference type="GO" id="GO:0005829">
    <property type="term" value="C:cytosol"/>
    <property type="evidence" value="ECO:0007669"/>
    <property type="project" value="TreeGrafter"/>
</dbReference>
<dbReference type="GO" id="GO:0008830">
    <property type="term" value="F:dTDP-4-dehydrorhamnose 3,5-epimerase activity"/>
    <property type="evidence" value="ECO:0007669"/>
    <property type="project" value="UniProtKB-EC"/>
</dbReference>
<dbReference type="Gene3D" id="2.60.120.10">
    <property type="entry name" value="Jelly Rolls"/>
    <property type="match status" value="1"/>
</dbReference>
<reference evidence="2 3" key="1">
    <citation type="journal article" date="2013" name="Nature">
        <title>Anaerobic oxidation of methane coupled to nitrate reduction in a novel archaeal lineage.</title>
        <authorList>
            <person name="Haroon M.F."/>
            <person name="Hu S."/>
            <person name="Shi Y."/>
            <person name="Imelfort M."/>
            <person name="Keller J."/>
            <person name="Hugenholtz P."/>
            <person name="Yuan Z."/>
            <person name="Tyson G.W."/>
        </authorList>
    </citation>
    <scope>NUCLEOTIDE SEQUENCE [LARGE SCALE GENOMIC DNA]</scope>
    <source>
        <strain evidence="2 3">ANME-2d</strain>
    </source>
</reference>
<protein>
    <submittedName>
        <fullName evidence="2">dTDP-4-dehydrorhamnose 3,5-epimerase-like enzyme</fullName>
        <ecNumber evidence="2">5.1.3.13</ecNumber>
    </submittedName>
</protein>
<dbReference type="InterPro" id="IPR014710">
    <property type="entry name" value="RmlC-like_jellyroll"/>
</dbReference>
<dbReference type="InterPro" id="IPR000888">
    <property type="entry name" value="RmlC-like"/>
</dbReference>
<dbReference type="PATRIC" id="fig|1392998.3.peg.2834"/>
<dbReference type="SUPFAM" id="SSF51182">
    <property type="entry name" value="RmlC-like cupins"/>
    <property type="match status" value="1"/>
</dbReference>
<accession>A0A062V3Y9</accession>
<evidence type="ECO:0000313" key="3">
    <source>
        <dbReference type="Proteomes" id="UP000027153"/>
    </source>
</evidence>
<dbReference type="Proteomes" id="UP000027153">
    <property type="component" value="Unassembled WGS sequence"/>
</dbReference>
<dbReference type="GO" id="GO:0019305">
    <property type="term" value="P:dTDP-rhamnose biosynthetic process"/>
    <property type="evidence" value="ECO:0007669"/>
    <property type="project" value="TreeGrafter"/>
</dbReference>
<sequence length="159" mass="18298">MSNFKLDGIDGLIIKDLVKNEDDRGWLIELFRKDMIENDSYPQMSYISLTYPGIARGPHEHLDQTDYFCFVGPSTFKLVLWDNRKESATYKNKMVLNIGENDLKMVIVPPGIVHAYKNIGDKPGLVINLPNRLYAGWGKKEKVDEIRYENSLNSPFKVD</sequence>
<dbReference type="OrthoDB" id="49399at2157"/>
<gene>
    <name evidence="2" type="ORF">ANME2D_02534</name>
</gene>
<organism evidence="2 3">
    <name type="scientific">Candidatus Methanoperedens nitratireducens</name>
    <dbReference type="NCBI Taxonomy" id="1392998"/>
    <lineage>
        <taxon>Archaea</taxon>
        <taxon>Methanobacteriati</taxon>
        <taxon>Methanobacteriota</taxon>
        <taxon>Stenosarchaea group</taxon>
        <taxon>Methanomicrobia</taxon>
        <taxon>Methanosarcinales</taxon>
        <taxon>ANME-2 cluster</taxon>
        <taxon>Candidatus Methanoperedentaceae</taxon>
        <taxon>Candidatus Methanoperedens</taxon>
    </lineage>
</organism>
<dbReference type="EMBL" id="JMIY01000007">
    <property type="protein sequence ID" value="KCZ70514.1"/>
    <property type="molecule type" value="Genomic_DNA"/>
</dbReference>
<feature type="site" description="Participates in a stacking interaction with the thymidine ring of dTDP-4-oxo-6-deoxyglucose" evidence="1">
    <location>
        <position position="134"/>
    </location>
</feature>
<dbReference type="RefSeq" id="WP_048092170.1">
    <property type="nucleotide sequence ID" value="NZ_JMIY01000007.1"/>
</dbReference>
<keyword evidence="3" id="KW-1185">Reference proteome</keyword>
<dbReference type="InterPro" id="IPR011051">
    <property type="entry name" value="RmlC_Cupin_sf"/>
</dbReference>
<evidence type="ECO:0000313" key="2">
    <source>
        <dbReference type="EMBL" id="KCZ70514.1"/>
    </source>
</evidence>
<keyword evidence="2" id="KW-0413">Isomerase</keyword>
<dbReference type="PANTHER" id="PTHR21047">
    <property type="entry name" value="DTDP-6-DEOXY-D-GLUCOSE-3,5 EPIMERASE"/>
    <property type="match status" value="1"/>
</dbReference>
<comment type="caution">
    <text evidence="2">The sequence shown here is derived from an EMBL/GenBank/DDBJ whole genome shotgun (WGS) entry which is preliminary data.</text>
</comment>